<reference evidence="1 2" key="3">
    <citation type="journal article" date="2006" name="Nature">
        <title>The DNA sequence and biological annotation of human chromosome 1.</title>
        <authorList>
            <person name="Gregory S.G."/>
            <person name="Barlow K.F."/>
            <person name="McLay K.E."/>
            <person name="Kaul R."/>
            <person name="Swarbreck D."/>
            <person name="Dunham A."/>
            <person name="Scott C.E."/>
            <person name="Howe K.L."/>
            <person name="Woodfine K."/>
            <person name="Spencer C.C."/>
            <person name="Jones M.C."/>
            <person name="Gillson C."/>
            <person name="Searle S."/>
            <person name="Zhou Y."/>
            <person name="Kokocinski F."/>
            <person name="McDonald L."/>
            <person name="Evans R."/>
            <person name="Phillips K."/>
            <person name="Atkinson A."/>
            <person name="Cooper R."/>
            <person name="Jones C."/>
            <person name="Hall R.E."/>
            <person name="Andrews T.D."/>
            <person name="Lloyd C."/>
            <person name="Ainscough R."/>
            <person name="Almeida J.P."/>
            <person name="Ambrose K.D."/>
            <person name="Anderson F."/>
            <person name="Andrew R.W."/>
            <person name="Ashwell R.I."/>
            <person name="Aubin K."/>
            <person name="Babbage A.K."/>
            <person name="Bagguley C.L."/>
            <person name="Bailey J."/>
            <person name="Beasley H."/>
            <person name="Bethel G."/>
            <person name="Bird C.P."/>
            <person name="Bray-Allen S."/>
            <person name="Brown J.Y."/>
            <person name="Brown A.J."/>
            <person name="Buckley D."/>
            <person name="Burton J."/>
            <person name="Bye J."/>
            <person name="Carder C."/>
            <person name="Chapman J.C."/>
            <person name="Clark S.Y."/>
            <person name="Clarke G."/>
            <person name="Clee C."/>
            <person name="Cobley V."/>
            <person name="Collier R.E."/>
            <person name="Corby N."/>
            <person name="Coville G.J."/>
            <person name="Davies J."/>
            <person name="Deadman R."/>
            <person name="Dunn M."/>
            <person name="Earthrowl M."/>
            <person name="Ellington A.G."/>
            <person name="Errington H."/>
            <person name="Frankish A."/>
            <person name="Frankland J."/>
            <person name="French L."/>
            <person name="Garner P."/>
            <person name="Garnett J."/>
            <person name="Gay L."/>
            <person name="Ghori M.R."/>
            <person name="Gibson R."/>
            <person name="Gilby L.M."/>
            <person name="Gillett W."/>
            <person name="Glithero R.J."/>
            <person name="Grafham D.V."/>
            <person name="Griffiths C."/>
            <person name="Griffiths-Jones S."/>
            <person name="Grocock R."/>
            <person name="Hammond S."/>
            <person name="Harrison E.S."/>
            <person name="Hart E."/>
            <person name="Haugen E."/>
            <person name="Heath P.D."/>
            <person name="Holmes S."/>
            <person name="Holt K."/>
            <person name="Howden P.J."/>
            <person name="Hunt A.R."/>
            <person name="Hunt S.E."/>
            <person name="Hunter G."/>
            <person name="Isherwood J."/>
            <person name="James R."/>
            <person name="Johnson C."/>
            <person name="Johnson D."/>
            <person name="Joy A."/>
            <person name="Kay M."/>
            <person name="Kershaw J.K."/>
            <person name="Kibukawa M."/>
            <person name="Kimberley A.M."/>
            <person name="King A."/>
            <person name="Knights A.J."/>
            <person name="Lad H."/>
            <person name="Laird G."/>
            <person name="Lawlor S."/>
            <person name="Leongamornlert D.A."/>
            <person name="Lloyd D.M."/>
            <person name="Loveland J."/>
            <person name="Lovell J."/>
            <person name="Lush M.J."/>
            <person name="Lyne R."/>
            <person name="Martin S."/>
            <person name="Mashreghi-Mohammadi M."/>
            <person name="Matthews L."/>
            <person name="Matthews N.S."/>
            <person name="McLaren S."/>
            <person name="Milne S."/>
            <person name="Mistry S."/>
            <person name="Moore M.J."/>
            <person name="Nickerson T."/>
            <person name="O'Dell C.N."/>
            <person name="Oliver K."/>
            <person name="Palmeiri A."/>
            <person name="Palmer S.A."/>
            <person name="Parker A."/>
            <person name="Patel D."/>
            <person name="Pearce A.V."/>
            <person name="Peck A.I."/>
            <person name="Pelan S."/>
            <person name="Phelps K."/>
            <person name="Phillimore B.J."/>
            <person name="Plumb R."/>
            <person name="Rajan J."/>
            <person name="Raymond C."/>
            <person name="Rouse G."/>
            <person name="Saenphimmachak C."/>
            <person name="Sehra H.K."/>
            <person name="Sheridan E."/>
            <person name="Shownkeen R."/>
            <person name="Sims S."/>
            <person name="Skuce C.D."/>
            <person name="Smith M."/>
            <person name="Steward C."/>
            <person name="Subramanian S."/>
            <person name="Sycamore N."/>
            <person name="Tracey A."/>
            <person name="Tromans A."/>
            <person name="Van Helmond Z."/>
            <person name="Wall M."/>
            <person name="Wallis J.M."/>
            <person name="White S."/>
            <person name="Whitehead S.L."/>
            <person name="Wilkinson J.E."/>
            <person name="Willey D.L."/>
            <person name="Williams H."/>
            <person name="Wilming L."/>
            <person name="Wray P.W."/>
            <person name="Wu Z."/>
            <person name="Coulson A."/>
            <person name="Vaudin M."/>
            <person name="Sulston J.E."/>
            <person name="Durbin R."/>
            <person name="Hubbard T."/>
            <person name="Wooster R."/>
            <person name="Dunham I."/>
            <person name="Carter N.P."/>
            <person name="McVean G."/>
            <person name="Ross M.T."/>
            <person name="Harrow J."/>
            <person name="Olson M.V."/>
            <person name="Beck S."/>
            <person name="Rogers J."/>
            <person name="Bentley D.R."/>
            <person name="Banerjee R."/>
            <person name="Bryant S.P."/>
            <person name="Burford D.C."/>
            <person name="Burrill W.D."/>
            <person name="Clegg S.M."/>
            <person name="Dhami P."/>
            <person name="Dovey O."/>
            <person name="Faulkner L.M."/>
            <person name="Gribble S.M."/>
            <person name="Langford C.F."/>
            <person name="Pandian R.D."/>
            <person name="Porter K.M."/>
            <person name="Prigmore E."/>
        </authorList>
    </citation>
    <scope>NUCLEOTIDE SEQUENCE [LARGE SCALE GENOMIC DNA]</scope>
</reference>
<organism evidence="1 2">
    <name type="scientific">Homo sapiens</name>
    <name type="common">Human</name>
    <dbReference type="NCBI Taxonomy" id="9606"/>
    <lineage>
        <taxon>Eukaryota</taxon>
        <taxon>Metazoa</taxon>
        <taxon>Chordata</taxon>
        <taxon>Craniata</taxon>
        <taxon>Vertebrata</taxon>
        <taxon>Euteleostomi</taxon>
        <taxon>Mammalia</taxon>
        <taxon>Eutheria</taxon>
        <taxon>Euarchontoglires</taxon>
        <taxon>Primates</taxon>
        <taxon>Haplorrhini</taxon>
        <taxon>Catarrhini</taxon>
        <taxon>Hominidae</taxon>
        <taxon>Homo</taxon>
    </lineage>
</organism>
<dbReference type="Ensembl" id="ENST00000644483.1">
    <property type="protein sequence ID" value="ENSP00000496537.1"/>
    <property type="gene ID" value="ENSG00000116906.14"/>
</dbReference>
<dbReference type="AlphaFoldDB" id="A0A2R8YH69"/>
<accession>A0A2R8YH69</accession>
<reference evidence="1 2" key="2">
    <citation type="journal article" date="2004" name="Nature">
        <title>Finishing the euchromatic sequence of the human genome.</title>
        <authorList>
            <consortium name="International Human Genome Sequencing Consortium"/>
        </authorList>
    </citation>
    <scope>NUCLEOTIDE SEQUENCE [LARGE SCALE GENOMIC DNA]</scope>
</reference>
<sequence length="133" mass="14806">MESSSSSNSYFSVGPTSPSAVVLLYSKELKKWDEFEDILEERRHVSDLKFAMKCYTPLVYKGITPCKPIDIKCSVLNSEEIHYVIKQTDQEKKQPGICQLTFSVPITRCLAAPGRVAFQGIPSICGCPPRGSE</sequence>
<reference evidence="1 2" key="1">
    <citation type="journal article" date="2001" name="Nature">
        <title>Initial sequencing and analysis of the human genome.</title>
        <authorList>
            <consortium name="International Human Genome Sequencing Consortium"/>
            <person name="Lander E.S."/>
            <person name="Linton L.M."/>
            <person name="Birren B."/>
            <person name="Nusbaum C."/>
            <person name="Zody M.C."/>
            <person name="Baldwin J."/>
            <person name="Devon K."/>
            <person name="Dewar K."/>
            <person name="Doyle M."/>
            <person name="FitzHugh W."/>
            <person name="Funke R."/>
            <person name="Gage D."/>
            <person name="Harris K."/>
            <person name="Heaford A."/>
            <person name="Howland J."/>
            <person name="Kann L."/>
            <person name="Lehoczky J."/>
            <person name="LeVine R."/>
            <person name="McEwan P."/>
            <person name="McKernan K."/>
            <person name="Meldrim J."/>
            <person name="Mesirov J.P."/>
            <person name="Miranda C."/>
            <person name="Morris W."/>
            <person name="Naylor J."/>
            <person name="Raymond C."/>
            <person name="Rosetti M."/>
            <person name="Santos R."/>
            <person name="Sheridan A."/>
            <person name="Sougnez C."/>
            <person name="Stange-Thomann N."/>
            <person name="Stojanovic N."/>
            <person name="Subramanian A."/>
            <person name="Wyman D."/>
            <person name="Rogers J."/>
            <person name="Sulston J."/>
            <person name="Ainscough R."/>
            <person name="Beck S."/>
            <person name="Bentley D."/>
            <person name="Burton J."/>
            <person name="Clee C."/>
            <person name="Carter N."/>
            <person name="Coulson A."/>
            <person name="Deadman R."/>
            <person name="Deloukas P."/>
            <person name="Dunham A."/>
            <person name="Dunham I."/>
            <person name="Durbin R."/>
            <person name="French L."/>
            <person name="Grafham D."/>
            <person name="Gregory S."/>
            <person name="Hubbard T."/>
            <person name="Humphray S."/>
            <person name="Hunt A."/>
            <person name="Jones M."/>
            <person name="Lloyd C."/>
            <person name="McMurray A."/>
            <person name="Matthews L."/>
            <person name="Mercer S."/>
            <person name="Milne S."/>
            <person name="Mullikin J.C."/>
            <person name="Mungall A."/>
            <person name="Plumb R."/>
            <person name="Ross M."/>
            <person name="Shownkeen R."/>
            <person name="Sims S."/>
            <person name="Waterston R.H."/>
            <person name="Wilson R.K."/>
            <person name="Hillier L.W."/>
            <person name="McPherson J.D."/>
            <person name="Marra M.A."/>
            <person name="Mardis E.R."/>
            <person name="Fulton L.A."/>
            <person name="Chinwalla A.T."/>
            <person name="Pepin K.H."/>
            <person name="Gish W.R."/>
            <person name="Chissoe S.L."/>
            <person name="Wendl M.C."/>
            <person name="Delehaunty K.D."/>
            <person name="Miner T.L."/>
            <person name="Delehaunty A."/>
            <person name="Kramer J.B."/>
            <person name="Cook L.L."/>
            <person name="Fulton R.S."/>
            <person name="Johnson D.L."/>
            <person name="Minx P.J."/>
            <person name="Clifton S.W."/>
            <person name="Hawkins T."/>
            <person name="Branscomb E."/>
            <person name="Predki P."/>
            <person name="Richardson P."/>
            <person name="Wenning S."/>
            <person name="Slezak T."/>
            <person name="Doggett N."/>
            <person name="Cheng J.F."/>
            <person name="Olsen A."/>
            <person name="Lucas S."/>
            <person name="Elkin C."/>
            <person name="Uberbacher E."/>
            <person name="Frazier M."/>
            <person name="Gibbs R.A."/>
            <person name="Muzny D.M."/>
            <person name="Scherer S.E."/>
            <person name="Bouck J.B."/>
            <person name="Sodergren E.J."/>
            <person name="Worley K.C."/>
            <person name="Rives C.M."/>
            <person name="Gorrell J.H."/>
            <person name="Metzker M.L."/>
            <person name="Naylor S.L."/>
            <person name="Kucherlapati R.S."/>
            <person name="Nelson D.L."/>
            <person name="Weinstock G.M."/>
            <person name="Sakaki Y."/>
            <person name="Fujiyama A."/>
            <person name="Hattori M."/>
            <person name="Yada T."/>
            <person name="Toyoda A."/>
            <person name="Itoh T."/>
            <person name="Kawagoe C."/>
            <person name="Watanabe H."/>
            <person name="Totoki Y."/>
            <person name="Taylor T."/>
            <person name="Weissenbach J."/>
            <person name="Heilig R."/>
            <person name="Saurin W."/>
            <person name="Artiguenave F."/>
            <person name="Brottier P."/>
            <person name="Bruls T."/>
            <person name="Pelletier E."/>
            <person name="Robert C."/>
            <person name="Wincker P."/>
            <person name="Smith D.R."/>
            <person name="Doucette-Stamm L."/>
            <person name="Rubenfield M."/>
            <person name="Weinstock K."/>
            <person name="Lee H.M."/>
            <person name="Dubois J."/>
            <person name="Rosenthal A."/>
            <person name="Platzer M."/>
            <person name="Nyakatura G."/>
            <person name="Taudien S."/>
            <person name="Rump A."/>
            <person name="Yang H."/>
            <person name="Yu J."/>
            <person name="Wang J."/>
            <person name="Huang G."/>
            <person name="Gu J."/>
            <person name="Hood L."/>
            <person name="Rowen L."/>
            <person name="Madan A."/>
            <person name="Qin S."/>
            <person name="Davis R.W."/>
            <person name="Federspiel N.A."/>
            <person name="Abola A.P."/>
            <person name="Proctor M.J."/>
            <person name="Myers R.M."/>
            <person name="Schmutz J."/>
            <person name="Dickson M."/>
            <person name="Grimwood J."/>
            <person name="Cox D.R."/>
            <person name="Olson M.V."/>
            <person name="Kaul R."/>
            <person name="Raymond C."/>
            <person name="Shimizu N."/>
            <person name="Kawasaki K."/>
            <person name="Minoshima S."/>
            <person name="Evans G.A."/>
            <person name="Athanasiou M."/>
            <person name="Schultz R."/>
            <person name="Roe B.A."/>
            <person name="Chen F."/>
            <person name="Pan H."/>
            <person name="Ramser J."/>
            <person name="Lehrach H."/>
            <person name="Reinhardt R."/>
            <person name="McCombie W.R."/>
            <person name="de la Bastide M."/>
            <person name="Dedhia N."/>
            <person name="Blocker H."/>
            <person name="Hornischer K."/>
            <person name="Nordsiek G."/>
            <person name="Agarwala R."/>
            <person name="Aravind L."/>
            <person name="Bailey J.A."/>
            <person name="Bateman A."/>
            <person name="Batzoglou S."/>
            <person name="Birney E."/>
            <person name="Bork P."/>
            <person name="Brown D.G."/>
            <person name="Burge C.B."/>
            <person name="Cerutti L."/>
            <person name="Chen H.C."/>
            <person name="Church D."/>
            <person name="Clamp M."/>
            <person name="Copley R.R."/>
            <person name="Doerks T."/>
            <person name="Eddy S.R."/>
            <person name="Eichler E.E."/>
            <person name="Furey T.S."/>
            <person name="Galagan J."/>
            <person name="Gilbert J.G."/>
            <person name="Harmon C."/>
            <person name="Hayashizaki Y."/>
            <person name="Haussler D."/>
            <person name="Hermjakob H."/>
            <person name="Hokamp K."/>
            <person name="Jang W."/>
            <person name="Johnson L.S."/>
            <person name="Jones T.A."/>
            <person name="Kasif S."/>
            <person name="Kaspryzk A."/>
            <person name="Kennedy S."/>
            <person name="Kent W.J."/>
            <person name="Kitts P."/>
            <person name="Koonin E.V."/>
            <person name="Korf I."/>
            <person name="Kulp D."/>
            <person name="Lancet D."/>
            <person name="Lowe T.M."/>
            <person name="McLysaght A."/>
            <person name="Mikkelsen T."/>
            <person name="Moran J.V."/>
            <person name="Mulder N."/>
            <person name="Pollara V.J."/>
            <person name="Ponting C.P."/>
            <person name="Schuler G."/>
            <person name="Schultz J."/>
            <person name="Slater G."/>
            <person name="Smit A.F."/>
            <person name="Stupka E."/>
            <person name="Szustakowski J."/>
            <person name="Thierry-Mieg D."/>
            <person name="Thierry-Mieg J."/>
            <person name="Wagner L."/>
            <person name="Wallis J."/>
            <person name="Wheeler R."/>
            <person name="Williams A."/>
            <person name="Wolf Y.I."/>
            <person name="Wolfe K.H."/>
            <person name="Yang S.P."/>
            <person name="Yeh R.F."/>
            <person name="Collins F."/>
            <person name="Guyer M.S."/>
            <person name="Peterson J."/>
            <person name="Felsenfeld A."/>
            <person name="Wetterstrand K.A."/>
            <person name="Patrinos A."/>
            <person name="Morgan M.J."/>
            <person name="de Jong P."/>
            <person name="Catanese J.J."/>
            <person name="Osoegawa K."/>
            <person name="Shizuya H."/>
            <person name="Choi S."/>
            <person name="Chen Y.J."/>
        </authorList>
    </citation>
    <scope>NUCLEOTIDE SEQUENCE [LARGE SCALE GENOMIC DNA]</scope>
</reference>
<keyword evidence="3 4" id="KW-1267">Proteomics identification</keyword>
<reference evidence="1" key="4">
    <citation type="submission" date="2025-08" db="UniProtKB">
        <authorList>
            <consortium name="Ensembl"/>
        </authorList>
    </citation>
    <scope>IDENTIFICATION</scope>
</reference>
<evidence type="ECO:0007829" key="3">
    <source>
        <dbReference type="PeptideAtlas" id="A0A2R8YH69"/>
    </source>
</evidence>
<proteinExistence type="evidence at protein level"/>
<evidence type="ECO:0007829" key="4">
    <source>
        <dbReference type="ProteomicsDB" id="A0A2R8YH69"/>
    </source>
</evidence>
<dbReference type="MassIVE" id="A0A2R8YH69"/>
<name>A0A2R8YH69_HUMAN</name>
<dbReference type="Bgee" id="ENSG00000116906">
    <property type="expression patterns" value="Expressed in gluteal muscle and 213 other cell types or tissues"/>
</dbReference>
<dbReference type="Proteomes" id="UP000005640">
    <property type="component" value="Chromosome 1"/>
</dbReference>
<dbReference type="VEuPathDB" id="HostDB:ENSG00000116906"/>
<dbReference type="ExpressionAtlas" id="A0A2R8YH69">
    <property type="expression patterns" value="baseline and differential"/>
</dbReference>
<dbReference type="HGNC" id="HGNC:4416">
    <property type="gene designation" value="GNPAT"/>
</dbReference>
<gene>
    <name evidence="1" type="primary">GNPAT</name>
</gene>
<keyword evidence="2" id="KW-1185">Reference proteome</keyword>
<dbReference type="EMBL" id="KF455162">
    <property type="status" value="NOT_ANNOTATED_CDS"/>
    <property type="molecule type" value="Genomic_DNA"/>
</dbReference>
<dbReference type="OrthoDB" id="10255570at2759"/>
<dbReference type="SMR" id="A0A2R8YH69"/>
<dbReference type="ChiTaRS" id="GNPAT">
    <property type="organism name" value="human"/>
</dbReference>
<dbReference type="GeneTree" id="ENSGT00520000055570"/>
<evidence type="ECO:0000313" key="2">
    <source>
        <dbReference type="Proteomes" id="UP000005640"/>
    </source>
</evidence>
<dbReference type="EMBL" id="AL117352">
    <property type="status" value="NOT_ANNOTATED_CDS"/>
    <property type="molecule type" value="Genomic_DNA"/>
</dbReference>
<dbReference type="EMBL" id="AL137801">
    <property type="status" value="NOT_ANNOTATED_CDS"/>
    <property type="molecule type" value="Genomic_DNA"/>
</dbReference>
<evidence type="ECO:0000313" key="1">
    <source>
        <dbReference type="Ensembl" id="ENSP00000496537.1"/>
    </source>
</evidence>
<dbReference type="Ensembl" id="ENST00000644483.1">
    <property type="protein sequence ID" value="ENSP00000496537.1"/>
    <property type="gene ID" value="ENSG00000116906.13"/>
</dbReference>
<protein>
    <submittedName>
        <fullName evidence="1">Glyceronephosphate O-acyltransferase</fullName>
    </submittedName>
</protein>
<reference evidence="1" key="5">
    <citation type="submission" date="2025-09" db="UniProtKB">
        <authorList>
            <consortium name="Ensembl"/>
        </authorList>
    </citation>
    <scope>IDENTIFICATION</scope>
</reference>
<dbReference type="OpenTargets" id="ENSG00000116906"/>